<keyword evidence="2" id="KW-0238">DNA-binding</keyword>
<feature type="domain" description="HTH marR-type" evidence="1">
    <location>
        <begin position="32"/>
        <end position="134"/>
    </location>
</feature>
<sequence>MTDGSARRSAAIARQGEAMQEFMARAVLFQDAVARSVGLNGTDLQAVGLLMSSGPATPGELAARTGLTAGGAVTAMIDRLERAGYVTRTRDDADRRRVIVTANPEPVLAGVGPVYARVAQRWNEYLATLTDEQIEFAGDLLAEAAEINREQIEALRGTGRG</sequence>
<dbReference type="PANTHER" id="PTHR33164:SF106">
    <property type="entry name" value="TRANSCRIPTIONAL REGULATORY PROTEIN"/>
    <property type="match status" value="1"/>
</dbReference>
<keyword evidence="3" id="KW-1185">Reference proteome</keyword>
<dbReference type="GO" id="GO:0003677">
    <property type="term" value="F:DNA binding"/>
    <property type="evidence" value="ECO:0007669"/>
    <property type="project" value="UniProtKB-KW"/>
</dbReference>
<evidence type="ECO:0000313" key="3">
    <source>
        <dbReference type="Proteomes" id="UP001244427"/>
    </source>
</evidence>
<dbReference type="InterPro" id="IPR036388">
    <property type="entry name" value="WH-like_DNA-bd_sf"/>
</dbReference>
<dbReference type="RefSeq" id="WP_307292659.1">
    <property type="nucleotide sequence ID" value="NZ_JAUSXV010000001.1"/>
</dbReference>
<evidence type="ECO:0000313" key="2">
    <source>
        <dbReference type="EMBL" id="MDQ0646063.1"/>
    </source>
</evidence>
<organism evidence="2 3">
    <name type="scientific">Microbacterium natoriense</name>
    <dbReference type="NCBI Taxonomy" id="284570"/>
    <lineage>
        <taxon>Bacteria</taxon>
        <taxon>Bacillati</taxon>
        <taxon>Actinomycetota</taxon>
        <taxon>Actinomycetes</taxon>
        <taxon>Micrococcales</taxon>
        <taxon>Microbacteriaceae</taxon>
        <taxon>Microbacterium</taxon>
    </lineage>
</organism>
<proteinExistence type="predicted"/>
<comment type="caution">
    <text evidence="2">The sequence shown here is derived from an EMBL/GenBank/DDBJ whole genome shotgun (WGS) entry which is preliminary data.</text>
</comment>
<dbReference type="EMBL" id="JAUSXV010000001">
    <property type="protein sequence ID" value="MDQ0646063.1"/>
    <property type="molecule type" value="Genomic_DNA"/>
</dbReference>
<dbReference type="Proteomes" id="UP001244427">
    <property type="component" value="Unassembled WGS sequence"/>
</dbReference>
<dbReference type="GO" id="GO:0006950">
    <property type="term" value="P:response to stress"/>
    <property type="evidence" value="ECO:0007669"/>
    <property type="project" value="TreeGrafter"/>
</dbReference>
<reference evidence="2 3" key="1">
    <citation type="submission" date="2023-07" db="EMBL/GenBank/DDBJ databases">
        <title>Comparative genomics of wheat-associated soil bacteria to identify genetic determinants of phenazine resistance.</title>
        <authorList>
            <person name="Mouncey N."/>
        </authorList>
    </citation>
    <scope>NUCLEOTIDE SEQUENCE [LARGE SCALE GENOMIC DNA]</scope>
    <source>
        <strain evidence="2 3">W4I9-1</strain>
    </source>
</reference>
<protein>
    <submittedName>
        <fullName evidence="2">DNA-binding Lrp family transcriptional regulator</fullName>
    </submittedName>
</protein>
<dbReference type="Gene3D" id="1.10.10.10">
    <property type="entry name" value="Winged helix-like DNA-binding domain superfamily/Winged helix DNA-binding domain"/>
    <property type="match status" value="1"/>
</dbReference>
<dbReference type="SUPFAM" id="SSF46785">
    <property type="entry name" value="Winged helix' DNA-binding domain"/>
    <property type="match status" value="1"/>
</dbReference>
<dbReference type="AlphaFoldDB" id="A0AAW8ERC0"/>
<dbReference type="InterPro" id="IPR036390">
    <property type="entry name" value="WH_DNA-bd_sf"/>
</dbReference>
<dbReference type="PANTHER" id="PTHR33164">
    <property type="entry name" value="TRANSCRIPTIONAL REGULATOR, MARR FAMILY"/>
    <property type="match status" value="1"/>
</dbReference>
<dbReference type="SMART" id="SM00347">
    <property type="entry name" value="HTH_MARR"/>
    <property type="match status" value="1"/>
</dbReference>
<dbReference type="InterPro" id="IPR039422">
    <property type="entry name" value="MarR/SlyA-like"/>
</dbReference>
<evidence type="ECO:0000259" key="1">
    <source>
        <dbReference type="SMART" id="SM00347"/>
    </source>
</evidence>
<gene>
    <name evidence="2" type="ORF">QFZ53_000259</name>
</gene>
<accession>A0AAW8ERC0</accession>
<name>A0AAW8ERC0_9MICO</name>
<dbReference type="Pfam" id="PF12802">
    <property type="entry name" value="MarR_2"/>
    <property type="match status" value="1"/>
</dbReference>
<dbReference type="InterPro" id="IPR000835">
    <property type="entry name" value="HTH_MarR-typ"/>
</dbReference>
<dbReference type="GO" id="GO:0003700">
    <property type="term" value="F:DNA-binding transcription factor activity"/>
    <property type="evidence" value="ECO:0007669"/>
    <property type="project" value="InterPro"/>
</dbReference>